<dbReference type="Proteomes" id="UP001163726">
    <property type="component" value="Chromosome"/>
</dbReference>
<feature type="modified residue" description="4-aspartylphosphate" evidence="4">
    <location>
        <position position="727"/>
    </location>
</feature>
<dbReference type="RefSeq" id="WP_268075815.1">
    <property type="nucleotide sequence ID" value="NZ_CP109965.1"/>
</dbReference>
<dbReference type="Pfam" id="PF09084">
    <property type="entry name" value="NMT1"/>
    <property type="match status" value="1"/>
</dbReference>
<dbReference type="InterPro" id="IPR001789">
    <property type="entry name" value="Sig_transdc_resp-reg_receiver"/>
</dbReference>
<dbReference type="Gene3D" id="3.40.190.10">
    <property type="entry name" value="Periplasmic binding protein-like II"/>
    <property type="match status" value="2"/>
</dbReference>
<name>A0ABY7AP45_9ALTE</name>
<keyword evidence="5" id="KW-0175">Coiled coil</keyword>
<dbReference type="PANTHER" id="PTHR45339:SF5">
    <property type="entry name" value="HISTIDINE KINASE"/>
    <property type="match status" value="1"/>
</dbReference>
<evidence type="ECO:0000256" key="6">
    <source>
        <dbReference type="SAM" id="Phobius"/>
    </source>
</evidence>
<keyword evidence="6" id="KW-1133">Transmembrane helix</keyword>
<evidence type="ECO:0000259" key="8">
    <source>
        <dbReference type="PROSITE" id="PS50110"/>
    </source>
</evidence>
<dbReference type="Gene3D" id="3.30.565.10">
    <property type="entry name" value="Histidine kinase-like ATPase, C-terminal domain"/>
    <property type="match status" value="1"/>
</dbReference>
<keyword evidence="6" id="KW-0812">Transmembrane</keyword>
<dbReference type="EC" id="2.7.13.3" evidence="2"/>
<dbReference type="InterPro" id="IPR036890">
    <property type="entry name" value="HATPase_C_sf"/>
</dbReference>
<feature type="coiled-coil region" evidence="5">
    <location>
        <begin position="368"/>
        <end position="416"/>
    </location>
</feature>
<keyword evidence="3 4" id="KW-0597">Phosphoprotein</keyword>
<dbReference type="EMBL" id="CP109965">
    <property type="protein sequence ID" value="WAJ71339.1"/>
    <property type="molecule type" value="Genomic_DNA"/>
</dbReference>
<protein>
    <recommendedName>
        <fullName evidence="2">histidine kinase</fullName>
        <ecNumber evidence="2">2.7.13.3</ecNumber>
    </recommendedName>
</protein>
<feature type="domain" description="Response regulatory" evidence="8">
    <location>
        <begin position="678"/>
        <end position="792"/>
    </location>
</feature>
<dbReference type="PRINTS" id="PR00344">
    <property type="entry name" value="BCTRLSENSOR"/>
</dbReference>
<dbReference type="Gene3D" id="3.40.50.2300">
    <property type="match status" value="1"/>
</dbReference>
<evidence type="ECO:0000313" key="9">
    <source>
        <dbReference type="EMBL" id="WAJ71339.1"/>
    </source>
</evidence>
<evidence type="ECO:0000256" key="3">
    <source>
        <dbReference type="ARBA" id="ARBA00022553"/>
    </source>
</evidence>
<dbReference type="PROSITE" id="PS50109">
    <property type="entry name" value="HIS_KIN"/>
    <property type="match status" value="1"/>
</dbReference>
<evidence type="ECO:0000313" key="10">
    <source>
        <dbReference type="Proteomes" id="UP001163726"/>
    </source>
</evidence>
<accession>A0ABY7AP45</accession>
<evidence type="ECO:0000256" key="1">
    <source>
        <dbReference type="ARBA" id="ARBA00000085"/>
    </source>
</evidence>
<dbReference type="Pfam" id="PF00072">
    <property type="entry name" value="Response_reg"/>
    <property type="match status" value="1"/>
</dbReference>
<dbReference type="InterPro" id="IPR015168">
    <property type="entry name" value="SsuA/THI5"/>
</dbReference>
<dbReference type="Gene3D" id="1.10.287.130">
    <property type="match status" value="1"/>
</dbReference>
<dbReference type="InterPro" id="IPR036097">
    <property type="entry name" value="HisK_dim/P_sf"/>
</dbReference>
<dbReference type="InterPro" id="IPR005467">
    <property type="entry name" value="His_kinase_dom"/>
</dbReference>
<evidence type="ECO:0000259" key="7">
    <source>
        <dbReference type="PROSITE" id="PS50109"/>
    </source>
</evidence>
<dbReference type="SMART" id="SM00448">
    <property type="entry name" value="REC"/>
    <property type="match status" value="1"/>
</dbReference>
<dbReference type="SMART" id="SM00387">
    <property type="entry name" value="HATPase_c"/>
    <property type="match status" value="1"/>
</dbReference>
<proteinExistence type="predicted"/>
<gene>
    <name evidence="9" type="ORF">OLW01_05955</name>
</gene>
<evidence type="ECO:0000256" key="4">
    <source>
        <dbReference type="PROSITE-ProRule" id="PRU00169"/>
    </source>
</evidence>
<dbReference type="SMART" id="SM00388">
    <property type="entry name" value="HisKA"/>
    <property type="match status" value="1"/>
</dbReference>
<dbReference type="SUPFAM" id="SSF52172">
    <property type="entry name" value="CheY-like"/>
    <property type="match status" value="1"/>
</dbReference>
<feature type="domain" description="Histidine kinase" evidence="7">
    <location>
        <begin position="423"/>
        <end position="648"/>
    </location>
</feature>
<dbReference type="SUPFAM" id="SSF53850">
    <property type="entry name" value="Periplasmic binding protein-like II"/>
    <property type="match status" value="1"/>
</dbReference>
<sequence>MIFLYKTRFWLTFNAFIKKRYDINLSHFGIALCALFNSPLAFGAETVTLNLKWKHQFQFAGYYMAKEKGFYQAEGFNVIIKERDATQNIFKPVLDKTAEFGVADSSIVLQYLQGQPFVILAAIFQHSPLVLLTRNEDNIYSPYELIGKNVMYQRGVDDASLHAMFTTLGIKNNQYNLIPQNFDPLALNNPDLDAMSAYITNQPYLYEQTNMSIRIMEPSNYGIDFYGDLLYTHSDYVKENPERAAAFKRASILGWQYALAHIDETVELIVQRYNSSKSAEHLHYEAERSLSMIASDFVPIGTLHQQRFEKIVQIYEKLGMVETAISLDRLTLPSYLETDKRDAAMQLKVASITIMFFLLALMLLYIFNRRLKQAVILKTQQLENLNKRLQQQVMVVEESNKSLLQAKEMAESANKAKSSFLSNMSHEIRTPLNAVIGFTQLATLTSDPKKIIDYLRQIKVSANHLLALINDILDLSKIESNAIQLESLHFSLQSSVEKVIQICALKANDKHIELKFIIEQDVKDHLIGDALRFEQVLINLLSNAIKFTEQGAVKLIIKNKTIEKQSQQNITRLVIEVIDSGIGMSQEQLDLIFKPFVQADNSTTRLYGGSGLGLVISEQIIRLMNGDIWVTSEVGVGSNFTFEVELGYSEQAIVQTNEVTLTRTTKNEIQPLAYQHQTVLLVEDNEINQIIAQSMLEQLGLSVDLAHNGEQAVNLCKQNDYRLIFMDVQMPVMDGLSATQAIRAFNSRVCIIGMSANASSEDISQGKQAGMNNYITKPIEFEKLTSVLNLYLSSTASTIA</sequence>
<dbReference type="CDD" id="cd00082">
    <property type="entry name" value="HisKA"/>
    <property type="match status" value="1"/>
</dbReference>
<dbReference type="Pfam" id="PF00512">
    <property type="entry name" value="HisKA"/>
    <property type="match status" value="1"/>
</dbReference>
<dbReference type="InterPro" id="IPR003661">
    <property type="entry name" value="HisK_dim/P_dom"/>
</dbReference>
<keyword evidence="10" id="KW-1185">Reference proteome</keyword>
<dbReference type="SUPFAM" id="SSF47384">
    <property type="entry name" value="Homodimeric domain of signal transducing histidine kinase"/>
    <property type="match status" value="1"/>
</dbReference>
<keyword evidence="6" id="KW-0472">Membrane</keyword>
<dbReference type="InterPro" id="IPR003594">
    <property type="entry name" value="HATPase_dom"/>
</dbReference>
<evidence type="ECO:0000256" key="5">
    <source>
        <dbReference type="SAM" id="Coils"/>
    </source>
</evidence>
<dbReference type="PROSITE" id="PS50110">
    <property type="entry name" value="RESPONSE_REGULATORY"/>
    <property type="match status" value="1"/>
</dbReference>
<evidence type="ECO:0000256" key="2">
    <source>
        <dbReference type="ARBA" id="ARBA00012438"/>
    </source>
</evidence>
<dbReference type="InterPro" id="IPR004358">
    <property type="entry name" value="Sig_transdc_His_kin-like_C"/>
</dbReference>
<dbReference type="PANTHER" id="PTHR45339">
    <property type="entry name" value="HYBRID SIGNAL TRANSDUCTION HISTIDINE KINASE J"/>
    <property type="match status" value="1"/>
</dbReference>
<reference evidence="9" key="1">
    <citation type="submission" date="2022-10" db="EMBL/GenBank/DDBJ databases">
        <title>Catenovulum adriacola sp. nov. isolated in the Harbour of Susak.</title>
        <authorList>
            <person name="Schoch T."/>
            <person name="Reich S.J."/>
            <person name="Stoeferle S."/>
            <person name="Flaiz M."/>
            <person name="Kazda M."/>
            <person name="Riedel C.U."/>
            <person name="Duerre P."/>
        </authorList>
    </citation>
    <scope>NUCLEOTIDE SEQUENCE</scope>
    <source>
        <strain evidence="9">TS8</strain>
    </source>
</reference>
<comment type="catalytic activity">
    <reaction evidence="1">
        <text>ATP + protein L-histidine = ADP + protein N-phospho-L-histidine.</text>
        <dbReference type="EC" id="2.7.13.3"/>
    </reaction>
</comment>
<dbReference type="CDD" id="cd17546">
    <property type="entry name" value="REC_hyHK_CKI1_RcsC-like"/>
    <property type="match status" value="1"/>
</dbReference>
<dbReference type="SUPFAM" id="SSF55874">
    <property type="entry name" value="ATPase domain of HSP90 chaperone/DNA topoisomerase II/histidine kinase"/>
    <property type="match status" value="1"/>
</dbReference>
<dbReference type="InterPro" id="IPR011006">
    <property type="entry name" value="CheY-like_superfamily"/>
</dbReference>
<dbReference type="Pfam" id="PF02518">
    <property type="entry name" value="HATPase_c"/>
    <property type="match status" value="1"/>
</dbReference>
<feature type="transmembrane region" description="Helical" evidence="6">
    <location>
        <begin position="349"/>
        <end position="368"/>
    </location>
</feature>
<dbReference type="CDD" id="cd16922">
    <property type="entry name" value="HATPase_EvgS-ArcB-TorS-like"/>
    <property type="match status" value="1"/>
</dbReference>
<organism evidence="9 10">
    <name type="scientific">Catenovulum adriaticum</name>
    <dbReference type="NCBI Taxonomy" id="2984846"/>
    <lineage>
        <taxon>Bacteria</taxon>
        <taxon>Pseudomonadati</taxon>
        <taxon>Pseudomonadota</taxon>
        <taxon>Gammaproteobacteria</taxon>
        <taxon>Alteromonadales</taxon>
        <taxon>Alteromonadaceae</taxon>
        <taxon>Catenovulum</taxon>
    </lineage>
</organism>